<gene>
    <name evidence="6 8" type="primary">tilS</name>
    <name evidence="8" type="ORF">M0H32_13495</name>
</gene>
<keyword evidence="3 6" id="KW-0547">Nucleotide-binding</keyword>
<dbReference type="PANTHER" id="PTHR43033:SF1">
    <property type="entry name" value="TRNA(ILE)-LYSIDINE SYNTHASE-RELATED"/>
    <property type="match status" value="1"/>
</dbReference>
<dbReference type="RefSeq" id="WP_248154782.1">
    <property type="nucleotide sequence ID" value="NZ_JALNMJ010000008.1"/>
</dbReference>
<keyword evidence="2 6" id="KW-0819">tRNA processing</keyword>
<evidence type="ECO:0000256" key="6">
    <source>
        <dbReference type="HAMAP-Rule" id="MF_01161"/>
    </source>
</evidence>
<comment type="caution">
    <text evidence="8">The sequence shown here is derived from an EMBL/GenBank/DDBJ whole genome shotgun (WGS) entry which is preliminary data.</text>
</comment>
<feature type="domain" description="tRNA(Ile)-lysidine/2-thiocytidine synthase N-terminal" evidence="7">
    <location>
        <begin position="32"/>
        <end position="214"/>
    </location>
</feature>
<dbReference type="GO" id="GO:0032267">
    <property type="term" value="F:tRNA(Ile)-lysidine synthase activity"/>
    <property type="evidence" value="ECO:0007669"/>
    <property type="project" value="UniProtKB-EC"/>
</dbReference>
<keyword evidence="9" id="KW-1185">Reference proteome</keyword>
<reference evidence="8" key="1">
    <citation type="submission" date="2022-04" db="EMBL/GenBank/DDBJ databases">
        <title>Roseibium sp. CAU 1639 isolated from mud.</title>
        <authorList>
            <person name="Kim W."/>
        </authorList>
    </citation>
    <scope>NUCLEOTIDE SEQUENCE</scope>
    <source>
        <strain evidence="8">CAU 1639</strain>
    </source>
</reference>
<evidence type="ECO:0000256" key="1">
    <source>
        <dbReference type="ARBA" id="ARBA00022598"/>
    </source>
</evidence>
<organism evidence="8 9">
    <name type="scientific">Roseibium sediminicola</name>
    <dbReference type="NCBI Taxonomy" id="2933272"/>
    <lineage>
        <taxon>Bacteria</taxon>
        <taxon>Pseudomonadati</taxon>
        <taxon>Pseudomonadota</taxon>
        <taxon>Alphaproteobacteria</taxon>
        <taxon>Hyphomicrobiales</taxon>
        <taxon>Stappiaceae</taxon>
        <taxon>Roseibium</taxon>
    </lineage>
</organism>
<dbReference type="Gene3D" id="3.40.50.620">
    <property type="entry name" value="HUPs"/>
    <property type="match status" value="1"/>
</dbReference>
<evidence type="ECO:0000313" key="8">
    <source>
        <dbReference type="EMBL" id="MCK7613184.1"/>
    </source>
</evidence>
<dbReference type="InterPro" id="IPR011063">
    <property type="entry name" value="TilS/TtcA_N"/>
</dbReference>
<dbReference type="InterPro" id="IPR012795">
    <property type="entry name" value="tRNA_Ile_lys_synt_N"/>
</dbReference>
<proteinExistence type="inferred from homology"/>
<dbReference type="Pfam" id="PF01171">
    <property type="entry name" value="ATP_bind_3"/>
    <property type="match status" value="1"/>
</dbReference>
<sequence length="457" mass="50110">MPNVPDNPVEPDGLPDDHVDFLFSRLKSFSQLAVAVSGGADSLCLMVLLAEWQTRRAWPGRIDILTVDHGLRTESAAEADFVAATAKDLGLSSAVLHWSGPKPASNVQEEARRARYRLMAAHMKDTGAEALLLAHHLDDQAETFLDRLTRGSGVAGLSAMAADELDGPEGLRLVRPLLSVSKHALESSLRARGLTWCTDPSNRDRKYKRSRLRQLLPHLAQEGLTADRLAGTAANMRRADEALDAILHDLMQKHLVEHPAGPLKLDRLVFRSLPEELRLRMLSWMMSRVTGQAPRPRLRNLAGLDRMLAGDRPCRLTLCGAMFDGGPSVLTCWKEPGRRPPETLSGLSGSGIWDDRYSYVVPQPLESGEPQSLCLGPMIAAPLTSKQVDWPTGWPKAAFHCAPVVWTGGDVLLVPFLSTDIDLSTSRSFQELELERLPFQAKLPGNYVDDGNGPGEN</sequence>
<evidence type="ECO:0000313" key="9">
    <source>
        <dbReference type="Proteomes" id="UP001431221"/>
    </source>
</evidence>
<keyword evidence="6" id="KW-0963">Cytoplasm</keyword>
<dbReference type="InterPro" id="IPR012094">
    <property type="entry name" value="tRNA_Ile_lys_synt"/>
</dbReference>
<evidence type="ECO:0000256" key="3">
    <source>
        <dbReference type="ARBA" id="ARBA00022741"/>
    </source>
</evidence>
<protein>
    <recommendedName>
        <fullName evidence="6">tRNA(Ile)-lysidine synthase</fullName>
        <ecNumber evidence="6">6.3.4.19</ecNumber>
    </recommendedName>
    <alternativeName>
        <fullName evidence="6">tRNA(Ile)-2-lysyl-cytidine synthase</fullName>
    </alternativeName>
    <alternativeName>
        <fullName evidence="6">tRNA(Ile)-lysidine synthetase</fullName>
    </alternativeName>
</protein>
<dbReference type="EMBL" id="JALNMJ010000008">
    <property type="protein sequence ID" value="MCK7613184.1"/>
    <property type="molecule type" value="Genomic_DNA"/>
</dbReference>
<dbReference type="Proteomes" id="UP001431221">
    <property type="component" value="Unassembled WGS sequence"/>
</dbReference>
<dbReference type="SUPFAM" id="SSF52402">
    <property type="entry name" value="Adenine nucleotide alpha hydrolases-like"/>
    <property type="match status" value="1"/>
</dbReference>
<keyword evidence="4 6" id="KW-0067">ATP-binding</keyword>
<comment type="domain">
    <text evidence="6">The N-terminal region contains the highly conserved SGGXDS motif, predicted to be a P-loop motif involved in ATP binding.</text>
</comment>
<evidence type="ECO:0000256" key="4">
    <source>
        <dbReference type="ARBA" id="ARBA00022840"/>
    </source>
</evidence>
<accession>A0ABT0GUT8</accession>
<evidence type="ECO:0000256" key="2">
    <source>
        <dbReference type="ARBA" id="ARBA00022694"/>
    </source>
</evidence>
<comment type="function">
    <text evidence="6">Ligates lysine onto the cytidine present at position 34 of the AUA codon-specific tRNA(Ile) that contains the anticodon CAU, in an ATP-dependent manner. Cytidine is converted to lysidine, thus changing the amino acid specificity of the tRNA from methionine to isoleucine.</text>
</comment>
<dbReference type="HAMAP" id="MF_01161">
    <property type="entry name" value="tRNA_Ile_lys_synt"/>
    <property type="match status" value="1"/>
</dbReference>
<dbReference type="CDD" id="cd01992">
    <property type="entry name" value="TilS_N"/>
    <property type="match status" value="1"/>
</dbReference>
<name>A0ABT0GUT8_9HYPH</name>
<comment type="catalytic activity">
    <reaction evidence="5 6">
        <text>cytidine(34) in tRNA(Ile2) + L-lysine + ATP = lysidine(34) in tRNA(Ile2) + AMP + diphosphate + H(+)</text>
        <dbReference type="Rhea" id="RHEA:43744"/>
        <dbReference type="Rhea" id="RHEA-COMP:10625"/>
        <dbReference type="Rhea" id="RHEA-COMP:10670"/>
        <dbReference type="ChEBI" id="CHEBI:15378"/>
        <dbReference type="ChEBI" id="CHEBI:30616"/>
        <dbReference type="ChEBI" id="CHEBI:32551"/>
        <dbReference type="ChEBI" id="CHEBI:33019"/>
        <dbReference type="ChEBI" id="CHEBI:82748"/>
        <dbReference type="ChEBI" id="CHEBI:83665"/>
        <dbReference type="ChEBI" id="CHEBI:456215"/>
        <dbReference type="EC" id="6.3.4.19"/>
    </reaction>
</comment>
<dbReference type="EC" id="6.3.4.19" evidence="6"/>
<comment type="subcellular location">
    <subcellularLocation>
        <location evidence="6">Cytoplasm</location>
    </subcellularLocation>
</comment>
<dbReference type="PANTHER" id="PTHR43033">
    <property type="entry name" value="TRNA(ILE)-LYSIDINE SYNTHASE-RELATED"/>
    <property type="match status" value="1"/>
</dbReference>
<comment type="similarity">
    <text evidence="6">Belongs to the tRNA(Ile)-lysidine synthase family.</text>
</comment>
<evidence type="ECO:0000259" key="7">
    <source>
        <dbReference type="Pfam" id="PF01171"/>
    </source>
</evidence>
<feature type="binding site" evidence="6">
    <location>
        <begin position="37"/>
        <end position="42"/>
    </location>
    <ligand>
        <name>ATP</name>
        <dbReference type="ChEBI" id="CHEBI:30616"/>
    </ligand>
</feature>
<dbReference type="NCBIfam" id="TIGR02432">
    <property type="entry name" value="lysidine_TilS_N"/>
    <property type="match status" value="1"/>
</dbReference>
<keyword evidence="1 6" id="KW-0436">Ligase</keyword>
<evidence type="ECO:0000256" key="5">
    <source>
        <dbReference type="ARBA" id="ARBA00048539"/>
    </source>
</evidence>
<dbReference type="InterPro" id="IPR014729">
    <property type="entry name" value="Rossmann-like_a/b/a_fold"/>
</dbReference>